<comment type="pathway">
    <text evidence="1 8">Cofactor biosynthesis; (R)-pantothenate biosynthesis; (R)-pantothenate from (R)-pantoate and beta-alanine: step 1/1.</text>
</comment>
<feature type="binding site" evidence="8">
    <location>
        <begin position="30"/>
        <end position="37"/>
    </location>
    <ligand>
        <name>ATP</name>
        <dbReference type="ChEBI" id="CHEBI:30616"/>
    </ligand>
</feature>
<dbReference type="Gene3D" id="3.30.1300.10">
    <property type="entry name" value="Pantoate-beta-alanine ligase, C-terminal domain"/>
    <property type="match status" value="1"/>
</dbReference>
<evidence type="ECO:0000313" key="10">
    <source>
        <dbReference type="Proteomes" id="UP001164935"/>
    </source>
</evidence>
<comment type="catalytic activity">
    <reaction evidence="7 8">
        <text>(R)-pantoate + beta-alanine + ATP = (R)-pantothenate + AMP + diphosphate + H(+)</text>
        <dbReference type="Rhea" id="RHEA:10912"/>
        <dbReference type="ChEBI" id="CHEBI:15378"/>
        <dbReference type="ChEBI" id="CHEBI:15980"/>
        <dbReference type="ChEBI" id="CHEBI:29032"/>
        <dbReference type="ChEBI" id="CHEBI:30616"/>
        <dbReference type="ChEBI" id="CHEBI:33019"/>
        <dbReference type="ChEBI" id="CHEBI:57966"/>
        <dbReference type="ChEBI" id="CHEBI:456215"/>
        <dbReference type="EC" id="6.3.2.1"/>
    </reaction>
</comment>
<dbReference type="FunFam" id="3.40.50.620:FF:000013">
    <property type="entry name" value="Pantothenate synthetase"/>
    <property type="match status" value="1"/>
</dbReference>
<protein>
    <recommendedName>
        <fullName evidence="8">Pantothenate synthetase</fullName>
        <shortName evidence="8">PS</shortName>
        <ecNumber evidence="8">6.3.2.1</ecNumber>
    </recommendedName>
    <alternativeName>
        <fullName evidence="8">Pantoate--beta-alanine ligase</fullName>
    </alternativeName>
    <alternativeName>
        <fullName evidence="8">Pantoate-activating enzyme</fullName>
    </alternativeName>
</protein>
<keyword evidence="5 8" id="KW-0547">Nucleotide-binding</keyword>
<feature type="binding site" evidence="8">
    <location>
        <begin position="149"/>
        <end position="152"/>
    </location>
    <ligand>
        <name>ATP</name>
        <dbReference type="ChEBI" id="CHEBI:30616"/>
    </ligand>
</feature>
<gene>
    <name evidence="8 9" type="primary">panC</name>
    <name evidence="9" type="ORF">M0220_06080</name>
</gene>
<evidence type="ECO:0000256" key="1">
    <source>
        <dbReference type="ARBA" id="ARBA00004990"/>
    </source>
</evidence>
<evidence type="ECO:0000256" key="3">
    <source>
        <dbReference type="ARBA" id="ARBA00022598"/>
    </source>
</evidence>
<feature type="active site" description="Proton donor" evidence="8">
    <location>
        <position position="37"/>
    </location>
</feature>
<feature type="binding site" evidence="8">
    <location>
        <position position="61"/>
    </location>
    <ligand>
        <name>(R)-pantoate</name>
        <dbReference type="ChEBI" id="CHEBI:15980"/>
    </ligand>
</feature>
<dbReference type="GO" id="GO:0005829">
    <property type="term" value="C:cytosol"/>
    <property type="evidence" value="ECO:0007669"/>
    <property type="project" value="TreeGrafter"/>
</dbReference>
<keyword evidence="8" id="KW-0963">Cytoplasm</keyword>
<evidence type="ECO:0000256" key="7">
    <source>
        <dbReference type="ARBA" id="ARBA00048258"/>
    </source>
</evidence>
<dbReference type="GO" id="GO:0015940">
    <property type="term" value="P:pantothenate biosynthetic process"/>
    <property type="evidence" value="ECO:0007669"/>
    <property type="project" value="UniProtKB-UniRule"/>
</dbReference>
<dbReference type="KEGG" id="hqn:M0220_06080"/>
<dbReference type="GO" id="GO:0005524">
    <property type="term" value="F:ATP binding"/>
    <property type="evidence" value="ECO:0007669"/>
    <property type="project" value="UniProtKB-KW"/>
</dbReference>
<dbReference type="Proteomes" id="UP001164935">
    <property type="component" value="Chromosome"/>
</dbReference>
<comment type="similarity">
    <text evidence="2 8">Belongs to the pantothenate synthetase family.</text>
</comment>
<accession>A0AA46TSW3</accession>
<keyword evidence="4 8" id="KW-0566">Pantothenate biosynthesis</keyword>
<dbReference type="AlphaFoldDB" id="A0AA46TSW3"/>
<dbReference type="SUPFAM" id="SSF52374">
    <property type="entry name" value="Nucleotidylyl transferase"/>
    <property type="match status" value="1"/>
</dbReference>
<dbReference type="RefSeq" id="WP_264018951.1">
    <property type="nucleotide sequence ID" value="NZ_CP096973.1"/>
</dbReference>
<comment type="subcellular location">
    <subcellularLocation>
        <location evidence="8">Cytoplasm</location>
    </subcellularLocation>
</comment>
<reference evidence="9" key="1">
    <citation type="submission" date="2022-05" db="EMBL/GenBank/DDBJ databases">
        <title>Complete sequence of a novel PHA-producing Halomonas strain.</title>
        <authorList>
            <person name="Zheng Z."/>
        </authorList>
    </citation>
    <scope>NUCLEOTIDE SEQUENCE</scope>
    <source>
        <strain evidence="9">ZZQ-149</strain>
    </source>
</reference>
<evidence type="ECO:0000256" key="5">
    <source>
        <dbReference type="ARBA" id="ARBA00022741"/>
    </source>
</evidence>
<feature type="binding site" evidence="8">
    <location>
        <begin position="186"/>
        <end position="189"/>
    </location>
    <ligand>
        <name>ATP</name>
        <dbReference type="ChEBI" id="CHEBI:30616"/>
    </ligand>
</feature>
<evidence type="ECO:0000256" key="6">
    <source>
        <dbReference type="ARBA" id="ARBA00022840"/>
    </source>
</evidence>
<feature type="binding site" evidence="8">
    <location>
        <position position="61"/>
    </location>
    <ligand>
        <name>beta-alanine</name>
        <dbReference type="ChEBI" id="CHEBI:57966"/>
    </ligand>
</feature>
<dbReference type="NCBIfam" id="TIGR00018">
    <property type="entry name" value="panC"/>
    <property type="match status" value="1"/>
</dbReference>
<evidence type="ECO:0000256" key="8">
    <source>
        <dbReference type="HAMAP-Rule" id="MF_00158"/>
    </source>
</evidence>
<dbReference type="EMBL" id="CP096973">
    <property type="protein sequence ID" value="UYO75716.1"/>
    <property type="molecule type" value="Genomic_DNA"/>
</dbReference>
<dbReference type="PANTHER" id="PTHR21299">
    <property type="entry name" value="CYTIDYLATE KINASE/PANTOATE-BETA-ALANINE LIGASE"/>
    <property type="match status" value="1"/>
</dbReference>
<keyword evidence="10" id="KW-1185">Reference proteome</keyword>
<dbReference type="HAMAP" id="MF_00158">
    <property type="entry name" value="PanC"/>
    <property type="match status" value="1"/>
</dbReference>
<dbReference type="GO" id="GO:0004592">
    <property type="term" value="F:pantoate-beta-alanine ligase activity"/>
    <property type="evidence" value="ECO:0007669"/>
    <property type="project" value="UniProtKB-UniRule"/>
</dbReference>
<dbReference type="Gene3D" id="3.40.50.620">
    <property type="entry name" value="HUPs"/>
    <property type="match status" value="1"/>
</dbReference>
<dbReference type="InterPro" id="IPR003721">
    <property type="entry name" value="Pantoate_ligase"/>
</dbReference>
<feature type="binding site" evidence="8">
    <location>
        <position position="178"/>
    </location>
    <ligand>
        <name>ATP</name>
        <dbReference type="ChEBI" id="CHEBI:30616"/>
    </ligand>
</feature>
<dbReference type="PANTHER" id="PTHR21299:SF1">
    <property type="entry name" value="PANTOATE--BETA-ALANINE LIGASE"/>
    <property type="match status" value="1"/>
</dbReference>
<proteinExistence type="inferred from homology"/>
<sequence>MRTLRDINELRSTLREHRQQGRRIALVPTMGNLHQGHLALVTTARQHADIVVSSLFVNPMQFGPGEDLDAYPRTFEADQAQLTETGCDILFAPTVSALYPNGLAAQTRVHVPEVGEGLCGGSRPGHFDGVSTVVSMLFNLVQPDVACFGEKDYQQLAVIRKLVSDLHMPIDIIGVPIVRANDGLALSSRNGYLSEYERVKAPLLYRTLCELRDALEHGTPVEQVLQQGRTALYDAGFTPDYLELRDATLAAVSSSTRSAMLLAAAKLGSARLIDNLSVQLPSAATDASQ</sequence>
<comment type="subunit">
    <text evidence="8">Homodimer.</text>
</comment>
<dbReference type="Pfam" id="PF02569">
    <property type="entry name" value="Pantoate_ligase"/>
    <property type="match status" value="1"/>
</dbReference>
<dbReference type="EC" id="6.3.2.1" evidence="8"/>
<keyword evidence="6 8" id="KW-0067">ATP-binding</keyword>
<dbReference type="CDD" id="cd00560">
    <property type="entry name" value="PanC"/>
    <property type="match status" value="1"/>
</dbReference>
<organism evidence="9 10">
    <name type="scientific">Halomonas qinghailakensis</name>
    <dbReference type="NCBI Taxonomy" id="2937790"/>
    <lineage>
        <taxon>Bacteria</taxon>
        <taxon>Pseudomonadati</taxon>
        <taxon>Pseudomonadota</taxon>
        <taxon>Gammaproteobacteria</taxon>
        <taxon>Oceanospirillales</taxon>
        <taxon>Halomonadaceae</taxon>
        <taxon>Halomonas</taxon>
    </lineage>
</organism>
<name>A0AA46TSW3_9GAMM</name>
<keyword evidence="3 8" id="KW-0436">Ligase</keyword>
<dbReference type="InterPro" id="IPR042176">
    <property type="entry name" value="Pantoate_ligase_C"/>
</dbReference>
<evidence type="ECO:0000256" key="4">
    <source>
        <dbReference type="ARBA" id="ARBA00022655"/>
    </source>
</evidence>
<comment type="function">
    <text evidence="8">Catalyzes the condensation of pantoate with beta-alanine in an ATP-dependent reaction via a pantoyl-adenylate intermediate.</text>
</comment>
<comment type="miscellaneous">
    <text evidence="8">The reaction proceeds by a bi uni uni bi ping pong mechanism.</text>
</comment>
<dbReference type="InterPro" id="IPR014729">
    <property type="entry name" value="Rossmann-like_a/b/a_fold"/>
</dbReference>
<evidence type="ECO:0000256" key="2">
    <source>
        <dbReference type="ARBA" id="ARBA00009256"/>
    </source>
</evidence>
<feature type="binding site" evidence="8">
    <location>
        <position position="155"/>
    </location>
    <ligand>
        <name>(R)-pantoate</name>
        <dbReference type="ChEBI" id="CHEBI:15980"/>
    </ligand>
</feature>
<evidence type="ECO:0000313" key="9">
    <source>
        <dbReference type="EMBL" id="UYO75716.1"/>
    </source>
</evidence>